<dbReference type="Proteomes" id="UP001484097">
    <property type="component" value="Unassembled WGS sequence"/>
</dbReference>
<evidence type="ECO:0000313" key="7">
    <source>
        <dbReference type="EMBL" id="MEO9249162.1"/>
    </source>
</evidence>
<accession>A0ABV0INP9</accession>
<name>A0ABV0INP9_9MICC</name>
<dbReference type="InterPro" id="IPR051601">
    <property type="entry name" value="Serine_prot/Carboxylest_S33"/>
</dbReference>
<feature type="domain" description="Peptidase S33 tripeptidyl aminopeptidase-like C-terminal" evidence="6">
    <location>
        <begin position="433"/>
        <end position="534"/>
    </location>
</feature>
<dbReference type="PANTHER" id="PTHR43248">
    <property type="entry name" value="2-SUCCINYL-6-HYDROXY-2,4-CYCLOHEXADIENE-1-CARBOXYLATE SYNTHASE"/>
    <property type="match status" value="1"/>
</dbReference>
<dbReference type="InterPro" id="IPR000073">
    <property type="entry name" value="AB_hydrolase_1"/>
</dbReference>
<feature type="compositionally biased region" description="Low complexity" evidence="4">
    <location>
        <begin position="38"/>
        <end position="68"/>
    </location>
</feature>
<protein>
    <submittedName>
        <fullName evidence="7">Alpha/beta hydrolase</fullName>
    </submittedName>
</protein>
<dbReference type="PANTHER" id="PTHR43248:SF29">
    <property type="entry name" value="TRIPEPTIDYL AMINOPEPTIDASE"/>
    <property type="match status" value="1"/>
</dbReference>
<comment type="similarity">
    <text evidence="1">Belongs to the peptidase S33 family.</text>
</comment>
<organism evidence="7 8">
    <name type="scientific">Citricoccus nitrophenolicus</name>
    <dbReference type="NCBI Taxonomy" id="863575"/>
    <lineage>
        <taxon>Bacteria</taxon>
        <taxon>Bacillati</taxon>
        <taxon>Actinomycetota</taxon>
        <taxon>Actinomycetes</taxon>
        <taxon>Micrococcales</taxon>
        <taxon>Micrococcaceae</taxon>
        <taxon>Citricoccus</taxon>
    </lineage>
</organism>
<dbReference type="SUPFAM" id="SSF53474">
    <property type="entry name" value="alpha/beta-Hydrolases"/>
    <property type="match status" value="1"/>
</dbReference>
<feature type="region of interest" description="Disordered" evidence="4">
    <location>
        <begin position="38"/>
        <end position="70"/>
    </location>
</feature>
<dbReference type="Gene3D" id="3.40.50.1820">
    <property type="entry name" value="alpha/beta hydrolase"/>
    <property type="match status" value="1"/>
</dbReference>
<keyword evidence="3 7" id="KW-0378">Hydrolase</keyword>
<dbReference type="GO" id="GO:0016787">
    <property type="term" value="F:hydrolase activity"/>
    <property type="evidence" value="ECO:0007669"/>
    <property type="project" value="UniProtKB-KW"/>
</dbReference>
<reference evidence="7 8" key="1">
    <citation type="submission" date="2024-05" db="EMBL/GenBank/DDBJ databases">
        <authorList>
            <person name="Yi C."/>
        </authorList>
    </citation>
    <scope>NUCLEOTIDE SEQUENCE [LARGE SCALE GENOMIC DNA]</scope>
    <source>
        <strain evidence="7 8">XS13</strain>
    </source>
</reference>
<dbReference type="Pfam" id="PF08386">
    <property type="entry name" value="Abhydrolase_4"/>
    <property type="match status" value="1"/>
</dbReference>
<proteinExistence type="inferred from homology"/>
<gene>
    <name evidence="7" type="ORF">ABDK96_15885</name>
</gene>
<evidence type="ECO:0000256" key="4">
    <source>
        <dbReference type="SAM" id="MobiDB-lite"/>
    </source>
</evidence>
<evidence type="ECO:0000256" key="3">
    <source>
        <dbReference type="ARBA" id="ARBA00022801"/>
    </source>
</evidence>
<evidence type="ECO:0000256" key="2">
    <source>
        <dbReference type="ARBA" id="ARBA00022729"/>
    </source>
</evidence>
<dbReference type="InterPro" id="IPR013595">
    <property type="entry name" value="Pept_S33_TAP-like_C"/>
</dbReference>
<comment type="caution">
    <text evidence="7">The sequence shown here is derived from an EMBL/GenBank/DDBJ whole genome shotgun (WGS) entry which is preliminary data.</text>
</comment>
<feature type="domain" description="AB hydrolase-1" evidence="5">
    <location>
        <begin position="126"/>
        <end position="326"/>
    </location>
</feature>
<sequence>MPLPLSPQRPATRSRRRPARLGAPLAAVFATALVLTGCTPGGEPAAEGPGPASGAASGAAAGGPAEVPEGLEDYYAQSPDWQSCEQDAGDFDCATVEAPLDYADPDGERIELSLVRAGGARDGAEHLLLNPGGPGASGVDMVVDSLDFVVSEAVQEHYAVVGFDPRGVSRSTPVTCLSDEEMDAAREEHIDPSTDAGLEEVRASAREYAQACDENTGDILGHVDTDSAARDMDLMRGVLGDRALNYLGFSYGTALGASYAEQFPQNVGRMVLDGAMDPSLDEFGVTLDQAEAFEQAIASWAEFCLAGQDCPLTGTAEDGVQQVRDLLTQVEASPLTSTDGRQVPAATFVAGLITPLYADENWPLLTQAVADAMEGNPDVMLYLADLNAGRDEDGTYSSNINDAFTAINCLDASAPSDTETLRAQAEQLDEASPTIGRFLAYAGANCAEWPEEPVDEPAPASAPGAAPIVVIGTAGDPATPYEWAPALAGQLESGVLVSWDGQGHTAYGRAGDCIGDAVDGYLVDGTVPEDGLQCS</sequence>
<keyword evidence="2" id="KW-0732">Signal</keyword>
<evidence type="ECO:0000313" key="8">
    <source>
        <dbReference type="Proteomes" id="UP001484097"/>
    </source>
</evidence>
<keyword evidence="8" id="KW-1185">Reference proteome</keyword>
<evidence type="ECO:0000256" key="1">
    <source>
        <dbReference type="ARBA" id="ARBA00010088"/>
    </source>
</evidence>
<feature type="region of interest" description="Disordered" evidence="4">
    <location>
        <begin position="1"/>
        <end position="20"/>
    </location>
</feature>
<dbReference type="Pfam" id="PF00561">
    <property type="entry name" value="Abhydrolase_1"/>
    <property type="match status" value="1"/>
</dbReference>
<dbReference type="RefSeq" id="WP_347921899.1">
    <property type="nucleotide sequence ID" value="NZ_JBDXMX010000010.1"/>
</dbReference>
<dbReference type="EMBL" id="JBDXMX010000010">
    <property type="protein sequence ID" value="MEO9249162.1"/>
    <property type="molecule type" value="Genomic_DNA"/>
</dbReference>
<dbReference type="InterPro" id="IPR029058">
    <property type="entry name" value="AB_hydrolase_fold"/>
</dbReference>
<evidence type="ECO:0000259" key="5">
    <source>
        <dbReference type="Pfam" id="PF00561"/>
    </source>
</evidence>
<evidence type="ECO:0000259" key="6">
    <source>
        <dbReference type="Pfam" id="PF08386"/>
    </source>
</evidence>